<dbReference type="CDD" id="cd18084">
    <property type="entry name" value="RsmE-like"/>
    <property type="match status" value="1"/>
</dbReference>
<evidence type="ECO:0000256" key="10">
    <source>
        <dbReference type="ARBA" id="ARBA00025699"/>
    </source>
</evidence>
<protein>
    <recommendedName>
        <fullName evidence="4 12">Ribosomal RNA small subunit methyltransferase E</fullName>
        <ecNumber evidence="3 12">2.1.1.193</ecNumber>
    </recommendedName>
</protein>
<dbReference type="EC" id="2.1.1.193" evidence="3 12"/>
<keyword evidence="8 12" id="KW-0808">Transferase</keyword>
<dbReference type="SUPFAM" id="SSF88697">
    <property type="entry name" value="PUA domain-like"/>
    <property type="match status" value="1"/>
</dbReference>
<dbReference type="Pfam" id="PF04452">
    <property type="entry name" value="Methyltrans_RNA"/>
    <property type="match status" value="1"/>
</dbReference>
<dbReference type="InterPro" id="IPR006700">
    <property type="entry name" value="RsmE"/>
</dbReference>
<keyword evidence="9 12" id="KW-0949">S-adenosyl-L-methionine</keyword>
<dbReference type="EMBL" id="CP031003">
    <property type="protein sequence ID" value="AXN36079.1"/>
    <property type="molecule type" value="Genomic_DNA"/>
</dbReference>
<dbReference type="PANTHER" id="PTHR30027:SF3">
    <property type="entry name" value="16S RRNA (URACIL(1498)-N(3))-METHYLTRANSFERASE"/>
    <property type="match status" value="1"/>
</dbReference>
<reference evidence="15 16" key="1">
    <citation type="submission" date="2018-07" db="EMBL/GenBank/DDBJ databases">
        <title>Lactobacillus curvatus genome sequence.</title>
        <authorList>
            <person name="Prechtl R."/>
        </authorList>
    </citation>
    <scope>NUCLEOTIDE SEQUENCE [LARGE SCALE GENOMIC DNA]</scope>
    <source>
        <strain evidence="15 16">TMW 1.1928</strain>
    </source>
</reference>
<evidence type="ECO:0000256" key="3">
    <source>
        <dbReference type="ARBA" id="ARBA00012328"/>
    </source>
</evidence>
<sequence>MQRYFIDEAIQVEQQVTLTGETAHHMLKVMRMQPGHRVELVTPDEQAFIGELTELDATDKTVTVTVQSPITKSVELPIETTIVCGLSKGDKTDWIVQKGTQLGAHRFIFCNSQFSVARWDDKKQAKKVARLQKIAQEAAEQAHRTHVPTIEWRNSLTAVAQESATIKLVAYEESAKDGEHAQLVQSLQIAQPGDRLLCVFGPEGGLAPKEIEMLAAAGFKVAGLGPRILRAETAPLYLLSAISYVTELATL</sequence>
<feature type="domain" description="Ribosomal RNA small subunit methyltransferase E methyltransferase" evidence="13">
    <location>
        <begin position="75"/>
        <end position="243"/>
    </location>
</feature>
<evidence type="ECO:0000256" key="5">
    <source>
        <dbReference type="ARBA" id="ARBA00022490"/>
    </source>
</evidence>
<evidence type="ECO:0000256" key="2">
    <source>
        <dbReference type="ARBA" id="ARBA00005528"/>
    </source>
</evidence>
<dbReference type="Gene3D" id="3.40.1280.10">
    <property type="match status" value="1"/>
</dbReference>
<comment type="catalytic activity">
    <reaction evidence="11 12">
        <text>uridine(1498) in 16S rRNA + S-adenosyl-L-methionine = N(3)-methyluridine(1498) in 16S rRNA + S-adenosyl-L-homocysteine + H(+)</text>
        <dbReference type="Rhea" id="RHEA:42920"/>
        <dbReference type="Rhea" id="RHEA-COMP:10283"/>
        <dbReference type="Rhea" id="RHEA-COMP:10284"/>
        <dbReference type="ChEBI" id="CHEBI:15378"/>
        <dbReference type="ChEBI" id="CHEBI:57856"/>
        <dbReference type="ChEBI" id="CHEBI:59789"/>
        <dbReference type="ChEBI" id="CHEBI:65315"/>
        <dbReference type="ChEBI" id="CHEBI:74502"/>
        <dbReference type="EC" id="2.1.1.193"/>
    </reaction>
</comment>
<evidence type="ECO:0000256" key="9">
    <source>
        <dbReference type="ARBA" id="ARBA00022691"/>
    </source>
</evidence>
<dbReference type="RefSeq" id="WP_076787720.1">
    <property type="nucleotide sequence ID" value="NZ_CP016221.1"/>
</dbReference>
<evidence type="ECO:0000256" key="8">
    <source>
        <dbReference type="ARBA" id="ARBA00022679"/>
    </source>
</evidence>
<keyword evidence="6 12" id="KW-0698">rRNA processing</keyword>
<comment type="similarity">
    <text evidence="2 12">Belongs to the RNA methyltransferase RsmE family.</text>
</comment>
<dbReference type="GO" id="GO:0070475">
    <property type="term" value="P:rRNA base methylation"/>
    <property type="evidence" value="ECO:0007669"/>
    <property type="project" value="TreeGrafter"/>
</dbReference>
<dbReference type="NCBIfam" id="NF008691">
    <property type="entry name" value="PRK11713.1-4"/>
    <property type="match status" value="1"/>
</dbReference>
<name>A0A385AEE4_LATCU</name>
<evidence type="ECO:0000259" key="13">
    <source>
        <dbReference type="Pfam" id="PF04452"/>
    </source>
</evidence>
<dbReference type="Pfam" id="PF20260">
    <property type="entry name" value="PUA_4"/>
    <property type="match status" value="1"/>
</dbReference>
<evidence type="ECO:0000256" key="4">
    <source>
        <dbReference type="ARBA" id="ARBA00013673"/>
    </source>
</evidence>
<evidence type="ECO:0000313" key="16">
    <source>
        <dbReference type="Proteomes" id="UP000257607"/>
    </source>
</evidence>
<feature type="domain" description="Ribosomal RNA small subunit methyltransferase E PUA-like" evidence="14">
    <location>
        <begin position="18"/>
        <end position="62"/>
    </location>
</feature>
<dbReference type="PANTHER" id="PTHR30027">
    <property type="entry name" value="RIBOSOMAL RNA SMALL SUBUNIT METHYLTRANSFERASE E"/>
    <property type="match status" value="1"/>
</dbReference>
<dbReference type="NCBIfam" id="TIGR00046">
    <property type="entry name" value="RsmE family RNA methyltransferase"/>
    <property type="match status" value="1"/>
</dbReference>
<dbReference type="Proteomes" id="UP000257607">
    <property type="component" value="Chromosome"/>
</dbReference>
<evidence type="ECO:0000256" key="11">
    <source>
        <dbReference type="ARBA" id="ARBA00047944"/>
    </source>
</evidence>
<dbReference type="InterPro" id="IPR029026">
    <property type="entry name" value="tRNA_m1G_MTases_N"/>
</dbReference>
<evidence type="ECO:0000256" key="12">
    <source>
        <dbReference type="PIRNR" id="PIRNR015601"/>
    </source>
</evidence>
<dbReference type="SUPFAM" id="SSF75217">
    <property type="entry name" value="alpha/beta knot"/>
    <property type="match status" value="1"/>
</dbReference>
<gene>
    <name evidence="15" type="ORF">DT351_06750</name>
</gene>
<evidence type="ECO:0000313" key="15">
    <source>
        <dbReference type="EMBL" id="AXN36079.1"/>
    </source>
</evidence>
<evidence type="ECO:0000256" key="6">
    <source>
        <dbReference type="ARBA" id="ARBA00022552"/>
    </source>
</evidence>
<accession>A0A385AEE4</accession>
<dbReference type="GO" id="GO:0070042">
    <property type="term" value="F:rRNA (uridine-N3-)-methyltransferase activity"/>
    <property type="evidence" value="ECO:0007669"/>
    <property type="project" value="TreeGrafter"/>
</dbReference>
<evidence type="ECO:0000256" key="7">
    <source>
        <dbReference type="ARBA" id="ARBA00022603"/>
    </source>
</evidence>
<evidence type="ECO:0000259" key="14">
    <source>
        <dbReference type="Pfam" id="PF20260"/>
    </source>
</evidence>
<dbReference type="InterPro" id="IPR046886">
    <property type="entry name" value="RsmE_MTase_dom"/>
</dbReference>
<dbReference type="GO" id="GO:0005737">
    <property type="term" value="C:cytoplasm"/>
    <property type="evidence" value="ECO:0007669"/>
    <property type="project" value="UniProtKB-SubCell"/>
</dbReference>
<dbReference type="InterPro" id="IPR029028">
    <property type="entry name" value="Alpha/beta_knot_MTases"/>
</dbReference>
<keyword evidence="7 12" id="KW-0489">Methyltransferase</keyword>
<keyword evidence="5 12" id="KW-0963">Cytoplasm</keyword>
<comment type="function">
    <text evidence="10 12">Specifically methylates the N3 position of the uracil ring of uridine 1498 (m3U1498) in 16S rRNA. Acts on the fully assembled 30S ribosomal subunit.</text>
</comment>
<dbReference type="PIRSF" id="PIRSF015601">
    <property type="entry name" value="MTase_slr0722"/>
    <property type="match status" value="1"/>
</dbReference>
<dbReference type="AlphaFoldDB" id="A0A385AEE4"/>
<comment type="subcellular location">
    <subcellularLocation>
        <location evidence="1 12">Cytoplasm</location>
    </subcellularLocation>
</comment>
<evidence type="ECO:0000256" key="1">
    <source>
        <dbReference type="ARBA" id="ARBA00004496"/>
    </source>
</evidence>
<dbReference type="InterPro" id="IPR015947">
    <property type="entry name" value="PUA-like_sf"/>
</dbReference>
<proteinExistence type="inferred from homology"/>
<organism evidence="15 16">
    <name type="scientific">Latilactobacillus curvatus</name>
    <name type="common">Lactobacillus curvatus</name>
    <dbReference type="NCBI Taxonomy" id="28038"/>
    <lineage>
        <taxon>Bacteria</taxon>
        <taxon>Bacillati</taxon>
        <taxon>Bacillota</taxon>
        <taxon>Bacilli</taxon>
        <taxon>Lactobacillales</taxon>
        <taxon>Lactobacillaceae</taxon>
        <taxon>Latilactobacillus</taxon>
    </lineage>
</organism>
<dbReference type="InterPro" id="IPR046887">
    <property type="entry name" value="RsmE_PUA-like"/>
</dbReference>